<reference evidence="2" key="4">
    <citation type="submission" date="2025-08" db="UniProtKB">
        <authorList>
            <consortium name="Ensembl"/>
        </authorList>
    </citation>
    <scope>IDENTIFICATION</scope>
</reference>
<dbReference type="CDD" id="cd00320">
    <property type="entry name" value="cpn10"/>
    <property type="match status" value="1"/>
</dbReference>
<evidence type="ECO:0000313" key="3">
    <source>
        <dbReference type="Proteomes" id="UP000314986"/>
    </source>
</evidence>
<dbReference type="Proteomes" id="UP000314986">
    <property type="component" value="Unassembled WGS sequence"/>
</dbReference>
<dbReference type="STRING" id="7868.ENSCMIP00000029447"/>
<dbReference type="InterPro" id="IPR037124">
    <property type="entry name" value="Chaperonin_GroES_sf"/>
</dbReference>
<evidence type="ECO:0000256" key="1">
    <source>
        <dbReference type="ARBA" id="ARBA00023186"/>
    </source>
</evidence>
<reference evidence="3" key="2">
    <citation type="journal article" date="2007" name="PLoS Biol.">
        <title>Survey sequencing and comparative analysis of the elephant shark (Callorhinchus milii) genome.</title>
        <authorList>
            <person name="Venkatesh B."/>
            <person name="Kirkness E.F."/>
            <person name="Loh Y.H."/>
            <person name="Halpern A.L."/>
            <person name="Lee A.P."/>
            <person name="Johnson J."/>
            <person name="Dandona N."/>
            <person name="Viswanathan L.D."/>
            <person name="Tay A."/>
            <person name="Venter J.C."/>
            <person name="Strausberg R.L."/>
            <person name="Brenner S."/>
        </authorList>
    </citation>
    <scope>NUCLEOTIDE SEQUENCE [LARGE SCALE GENOMIC DNA]</scope>
</reference>
<dbReference type="GO" id="GO:0005524">
    <property type="term" value="F:ATP binding"/>
    <property type="evidence" value="ECO:0007669"/>
    <property type="project" value="InterPro"/>
</dbReference>
<reference evidence="3" key="1">
    <citation type="journal article" date="2006" name="Science">
        <title>Ancient noncoding elements conserved in the human genome.</title>
        <authorList>
            <person name="Venkatesh B."/>
            <person name="Kirkness E.F."/>
            <person name="Loh Y.H."/>
            <person name="Halpern A.L."/>
            <person name="Lee A.P."/>
            <person name="Johnson J."/>
            <person name="Dandona N."/>
            <person name="Viswanathan L.D."/>
            <person name="Tay A."/>
            <person name="Venter J.C."/>
            <person name="Strausberg R.L."/>
            <person name="Brenner S."/>
        </authorList>
    </citation>
    <scope>NUCLEOTIDE SEQUENCE [LARGE SCALE GENOMIC DNA]</scope>
</reference>
<keyword evidence="3" id="KW-1185">Reference proteome</keyword>
<dbReference type="InterPro" id="IPR011032">
    <property type="entry name" value="GroES-like_sf"/>
</dbReference>
<name>A0A4W3IK99_CALMI</name>
<keyword evidence="1" id="KW-0143">Chaperone</keyword>
<reference evidence="3" key="3">
    <citation type="journal article" date="2014" name="Nature">
        <title>Elephant shark genome provides unique insights into gnathostome evolution.</title>
        <authorList>
            <consortium name="International Elephant Shark Genome Sequencing Consortium"/>
            <person name="Venkatesh B."/>
            <person name="Lee A.P."/>
            <person name="Ravi V."/>
            <person name="Maurya A.K."/>
            <person name="Lian M.M."/>
            <person name="Swann J.B."/>
            <person name="Ohta Y."/>
            <person name="Flajnik M.F."/>
            <person name="Sutoh Y."/>
            <person name="Kasahara M."/>
            <person name="Hoon S."/>
            <person name="Gangu V."/>
            <person name="Roy S.W."/>
            <person name="Irimia M."/>
            <person name="Korzh V."/>
            <person name="Kondrychyn I."/>
            <person name="Lim Z.W."/>
            <person name="Tay B.H."/>
            <person name="Tohari S."/>
            <person name="Kong K.W."/>
            <person name="Ho S."/>
            <person name="Lorente-Galdos B."/>
            <person name="Quilez J."/>
            <person name="Marques-Bonet T."/>
            <person name="Raney B.J."/>
            <person name="Ingham P.W."/>
            <person name="Tay A."/>
            <person name="Hillier L.W."/>
            <person name="Minx P."/>
            <person name="Boehm T."/>
            <person name="Wilson R.K."/>
            <person name="Brenner S."/>
            <person name="Warren W.C."/>
        </authorList>
    </citation>
    <scope>NUCLEOTIDE SEQUENCE [LARGE SCALE GENOMIC DNA]</scope>
</reference>
<dbReference type="Ensembl" id="ENSCMIT00000029913.1">
    <property type="protein sequence ID" value="ENSCMIP00000029447.1"/>
    <property type="gene ID" value="ENSCMIG00000012743.1"/>
</dbReference>
<reference evidence="2" key="5">
    <citation type="submission" date="2025-09" db="UniProtKB">
        <authorList>
            <consortium name="Ensembl"/>
        </authorList>
    </citation>
    <scope>IDENTIFICATION</scope>
</reference>
<dbReference type="AlphaFoldDB" id="A0A4W3IK99"/>
<dbReference type="Gene3D" id="2.30.33.40">
    <property type="entry name" value="GroES chaperonin"/>
    <property type="match status" value="1"/>
</dbReference>
<protein>
    <submittedName>
        <fullName evidence="2">Uncharacterized protein</fullName>
    </submittedName>
</protein>
<dbReference type="Pfam" id="PF00166">
    <property type="entry name" value="Cpn10"/>
    <property type="match status" value="1"/>
</dbReference>
<sequence>IFQSKDLPLRLCLRYAAESSQGKATIIATGPGARSKNVLLPEYGSTKVILEGKEYYLFRDGDILGKYLTIFYTNRNLQPNLSWQKIQHFDDPM</sequence>
<proteinExistence type="predicted"/>
<dbReference type="InterPro" id="IPR020818">
    <property type="entry name" value="Chaperonin_GroES"/>
</dbReference>
<dbReference type="InParanoid" id="A0A4W3IK99"/>
<accession>A0A4W3IK99</accession>
<organism evidence="2 3">
    <name type="scientific">Callorhinchus milii</name>
    <name type="common">Ghost shark</name>
    <dbReference type="NCBI Taxonomy" id="7868"/>
    <lineage>
        <taxon>Eukaryota</taxon>
        <taxon>Metazoa</taxon>
        <taxon>Chordata</taxon>
        <taxon>Craniata</taxon>
        <taxon>Vertebrata</taxon>
        <taxon>Chondrichthyes</taxon>
        <taxon>Holocephali</taxon>
        <taxon>Chimaeriformes</taxon>
        <taxon>Callorhinchidae</taxon>
        <taxon>Callorhinchus</taxon>
    </lineage>
</organism>
<dbReference type="SUPFAM" id="SSF50129">
    <property type="entry name" value="GroES-like"/>
    <property type="match status" value="1"/>
</dbReference>
<dbReference type="GO" id="GO:0044183">
    <property type="term" value="F:protein folding chaperone"/>
    <property type="evidence" value="ECO:0007669"/>
    <property type="project" value="InterPro"/>
</dbReference>
<evidence type="ECO:0000313" key="2">
    <source>
        <dbReference type="Ensembl" id="ENSCMIP00000029447.1"/>
    </source>
</evidence>
<dbReference type="GeneTree" id="ENSGT00990000205265"/>